<evidence type="ECO:0000256" key="10">
    <source>
        <dbReference type="SAM" id="Phobius"/>
    </source>
</evidence>
<keyword evidence="12" id="KW-1185">Reference proteome</keyword>
<dbReference type="SUPFAM" id="SSF103481">
    <property type="entry name" value="Multidrug resistance efflux transporter EmrE"/>
    <property type="match status" value="1"/>
</dbReference>
<feature type="transmembrane region" description="Helical" evidence="10">
    <location>
        <begin position="85"/>
        <end position="103"/>
    </location>
</feature>
<feature type="transmembrane region" description="Helical" evidence="10">
    <location>
        <begin position="31"/>
        <end position="51"/>
    </location>
</feature>
<evidence type="ECO:0000256" key="3">
    <source>
        <dbReference type="ARBA" id="ARBA00022448"/>
    </source>
</evidence>
<comment type="subcellular location">
    <subcellularLocation>
        <location evidence="1 9">Cell membrane</location>
        <topology evidence="1 9">Multi-pass membrane protein</topology>
    </subcellularLocation>
</comment>
<dbReference type="PANTHER" id="PTHR30561:SF1">
    <property type="entry name" value="MULTIDRUG TRANSPORTER EMRE"/>
    <property type="match status" value="1"/>
</dbReference>
<evidence type="ECO:0000256" key="5">
    <source>
        <dbReference type="ARBA" id="ARBA00022692"/>
    </source>
</evidence>
<dbReference type="AlphaFoldDB" id="A0A840EYR7"/>
<dbReference type="GO" id="GO:0022857">
    <property type="term" value="F:transmembrane transporter activity"/>
    <property type="evidence" value="ECO:0007669"/>
    <property type="project" value="InterPro"/>
</dbReference>
<accession>A0A840EYR7</accession>
<comment type="similarity">
    <text evidence="2">Belongs to the drug/metabolite transporter (DMT) superfamily. Small multidrug resistance (SMR) (TC 2.A.7.1) family. Mmr subfamily.</text>
</comment>
<evidence type="ECO:0000256" key="4">
    <source>
        <dbReference type="ARBA" id="ARBA00022475"/>
    </source>
</evidence>
<dbReference type="InterPro" id="IPR045324">
    <property type="entry name" value="Small_multidrug_res"/>
</dbReference>
<sequence>MSALWLSLAIVSELAATLCLRASDGMRRRLWLIPTAFGYVASFVLLSLTLAAGVPVAIAYGVWTAVGIAAVALLARIVWRDPLTPRMMIGIAIIILGVVLIEAG</sequence>
<evidence type="ECO:0000256" key="8">
    <source>
        <dbReference type="ARBA" id="ARBA00023251"/>
    </source>
</evidence>
<name>A0A840EYR7_9ACTN</name>
<comment type="caution">
    <text evidence="11">The sequence shown here is derived from an EMBL/GenBank/DDBJ whole genome shotgun (WGS) entry which is preliminary data.</text>
</comment>
<keyword evidence="8" id="KW-0046">Antibiotic resistance</keyword>
<dbReference type="GO" id="GO:0005886">
    <property type="term" value="C:plasma membrane"/>
    <property type="evidence" value="ECO:0007669"/>
    <property type="project" value="UniProtKB-SubCell"/>
</dbReference>
<dbReference type="Proteomes" id="UP000551501">
    <property type="component" value="Unassembled WGS sequence"/>
</dbReference>
<dbReference type="InterPro" id="IPR000390">
    <property type="entry name" value="Small_drug/metabolite_transptr"/>
</dbReference>
<keyword evidence="7 10" id="KW-0472">Membrane</keyword>
<reference evidence="11 12" key="1">
    <citation type="submission" date="2020-08" db="EMBL/GenBank/DDBJ databases">
        <title>Sequencing the genomes of 1000 actinobacteria strains.</title>
        <authorList>
            <person name="Klenk H.-P."/>
        </authorList>
    </citation>
    <scope>NUCLEOTIDE SEQUENCE [LARGE SCALE GENOMIC DNA]</scope>
    <source>
        <strain evidence="11 12">DSM 45298</strain>
    </source>
</reference>
<keyword evidence="6 10" id="KW-1133">Transmembrane helix</keyword>
<evidence type="ECO:0000313" key="12">
    <source>
        <dbReference type="Proteomes" id="UP000551501"/>
    </source>
</evidence>
<evidence type="ECO:0000256" key="9">
    <source>
        <dbReference type="RuleBase" id="RU003942"/>
    </source>
</evidence>
<evidence type="ECO:0000256" key="1">
    <source>
        <dbReference type="ARBA" id="ARBA00004651"/>
    </source>
</evidence>
<keyword evidence="5 9" id="KW-0812">Transmembrane</keyword>
<dbReference type="EMBL" id="JACIFP010000001">
    <property type="protein sequence ID" value="MBB4136711.1"/>
    <property type="molecule type" value="Genomic_DNA"/>
</dbReference>
<protein>
    <submittedName>
        <fullName evidence="11">Small multidrug resistance pump</fullName>
    </submittedName>
</protein>
<dbReference type="Gene3D" id="1.10.3730.20">
    <property type="match status" value="1"/>
</dbReference>
<proteinExistence type="inferred from homology"/>
<dbReference type="GO" id="GO:0046677">
    <property type="term" value="P:response to antibiotic"/>
    <property type="evidence" value="ECO:0007669"/>
    <property type="project" value="UniProtKB-KW"/>
</dbReference>
<evidence type="ECO:0000313" key="11">
    <source>
        <dbReference type="EMBL" id="MBB4136711.1"/>
    </source>
</evidence>
<feature type="transmembrane region" description="Helical" evidence="10">
    <location>
        <begin position="58"/>
        <end position="79"/>
    </location>
</feature>
<dbReference type="PANTHER" id="PTHR30561">
    <property type="entry name" value="SMR FAMILY PROTON-DEPENDENT DRUG EFFLUX TRANSPORTER SUGE"/>
    <property type="match status" value="1"/>
</dbReference>
<dbReference type="Pfam" id="PF00893">
    <property type="entry name" value="Multi_Drug_Res"/>
    <property type="match status" value="1"/>
</dbReference>
<dbReference type="RefSeq" id="WP_183371660.1">
    <property type="nucleotide sequence ID" value="NZ_BAABHL010000041.1"/>
</dbReference>
<dbReference type="InterPro" id="IPR037185">
    <property type="entry name" value="EmrE-like"/>
</dbReference>
<evidence type="ECO:0000256" key="7">
    <source>
        <dbReference type="ARBA" id="ARBA00023136"/>
    </source>
</evidence>
<organism evidence="11 12">
    <name type="scientific">Gordonia humi</name>
    <dbReference type="NCBI Taxonomy" id="686429"/>
    <lineage>
        <taxon>Bacteria</taxon>
        <taxon>Bacillati</taxon>
        <taxon>Actinomycetota</taxon>
        <taxon>Actinomycetes</taxon>
        <taxon>Mycobacteriales</taxon>
        <taxon>Gordoniaceae</taxon>
        <taxon>Gordonia</taxon>
    </lineage>
</organism>
<gene>
    <name evidence="11" type="ORF">BKA16_003263</name>
</gene>
<evidence type="ECO:0000256" key="2">
    <source>
        <dbReference type="ARBA" id="ARBA00007822"/>
    </source>
</evidence>
<keyword evidence="4" id="KW-1003">Cell membrane</keyword>
<keyword evidence="3" id="KW-0813">Transport</keyword>
<evidence type="ECO:0000256" key="6">
    <source>
        <dbReference type="ARBA" id="ARBA00022989"/>
    </source>
</evidence>